<name>A0AAN8YEZ4_SOLBU</name>
<dbReference type="EMBL" id="JBANQN010000006">
    <property type="protein sequence ID" value="KAK6786898.1"/>
    <property type="molecule type" value="Genomic_DNA"/>
</dbReference>
<dbReference type="GO" id="GO:0008270">
    <property type="term" value="F:zinc ion binding"/>
    <property type="evidence" value="ECO:0007669"/>
    <property type="project" value="UniProtKB-KW"/>
</dbReference>
<keyword evidence="1" id="KW-0862">Zinc</keyword>
<reference evidence="3 4" key="1">
    <citation type="submission" date="2024-02" db="EMBL/GenBank/DDBJ databases">
        <title>de novo genome assembly of Solanum bulbocastanum strain 11H21.</title>
        <authorList>
            <person name="Hosaka A.J."/>
        </authorList>
    </citation>
    <scope>NUCLEOTIDE SEQUENCE [LARGE SCALE GENOMIC DNA]</scope>
    <source>
        <tissue evidence="3">Young leaves</tissue>
    </source>
</reference>
<organism evidence="3 4">
    <name type="scientific">Solanum bulbocastanum</name>
    <name type="common">Wild potato</name>
    <dbReference type="NCBI Taxonomy" id="147425"/>
    <lineage>
        <taxon>Eukaryota</taxon>
        <taxon>Viridiplantae</taxon>
        <taxon>Streptophyta</taxon>
        <taxon>Embryophyta</taxon>
        <taxon>Tracheophyta</taxon>
        <taxon>Spermatophyta</taxon>
        <taxon>Magnoliopsida</taxon>
        <taxon>eudicotyledons</taxon>
        <taxon>Gunneridae</taxon>
        <taxon>Pentapetalae</taxon>
        <taxon>asterids</taxon>
        <taxon>lamiids</taxon>
        <taxon>Solanales</taxon>
        <taxon>Solanaceae</taxon>
        <taxon>Solanoideae</taxon>
        <taxon>Solaneae</taxon>
        <taxon>Solanum</taxon>
    </lineage>
</organism>
<sequence>MKYGHCKFGSLCKYHHPPEWSGTKAALILSAMGLPPDMHVFQLETESLYYFNWTSLTKILHARNNYFGESAQHGSSSLCTSMAKNDIPCTENVRNQLSLFFRDMR</sequence>
<dbReference type="AlphaFoldDB" id="A0AAN8YEZ4"/>
<accession>A0AAN8YEZ4</accession>
<evidence type="ECO:0000259" key="2">
    <source>
        <dbReference type="PROSITE" id="PS50103"/>
    </source>
</evidence>
<proteinExistence type="predicted"/>
<gene>
    <name evidence="3" type="ORF">RDI58_015423</name>
</gene>
<evidence type="ECO:0000313" key="3">
    <source>
        <dbReference type="EMBL" id="KAK6786898.1"/>
    </source>
</evidence>
<feature type="domain" description="C3H1-type" evidence="2">
    <location>
        <begin position="1"/>
        <end position="19"/>
    </location>
</feature>
<evidence type="ECO:0000313" key="4">
    <source>
        <dbReference type="Proteomes" id="UP001371456"/>
    </source>
</evidence>
<keyword evidence="4" id="KW-1185">Reference proteome</keyword>
<evidence type="ECO:0000256" key="1">
    <source>
        <dbReference type="PROSITE-ProRule" id="PRU00723"/>
    </source>
</evidence>
<protein>
    <recommendedName>
        <fullName evidence="2">C3H1-type domain-containing protein</fullName>
    </recommendedName>
</protein>
<dbReference type="Proteomes" id="UP001371456">
    <property type="component" value="Unassembled WGS sequence"/>
</dbReference>
<dbReference type="Pfam" id="PF00642">
    <property type="entry name" value="zf-CCCH"/>
    <property type="match status" value="1"/>
</dbReference>
<dbReference type="PROSITE" id="PS50103">
    <property type="entry name" value="ZF_C3H1"/>
    <property type="match status" value="1"/>
</dbReference>
<feature type="zinc finger region" description="C3H1-type" evidence="1">
    <location>
        <begin position="1"/>
        <end position="19"/>
    </location>
</feature>
<keyword evidence="1" id="KW-0863">Zinc-finger</keyword>
<keyword evidence="1" id="KW-0479">Metal-binding</keyword>
<dbReference type="InterPro" id="IPR000571">
    <property type="entry name" value="Znf_CCCH"/>
</dbReference>
<comment type="caution">
    <text evidence="3">The sequence shown here is derived from an EMBL/GenBank/DDBJ whole genome shotgun (WGS) entry which is preliminary data.</text>
</comment>